<keyword evidence="5" id="KW-0472">Membrane</keyword>
<dbReference type="Gene3D" id="1.20.58.1040">
    <property type="match status" value="1"/>
</dbReference>
<dbReference type="GO" id="GO:0009506">
    <property type="term" value="C:plasmodesma"/>
    <property type="evidence" value="ECO:0007669"/>
    <property type="project" value="UniProtKB-ARBA"/>
</dbReference>
<dbReference type="Pfam" id="PF07983">
    <property type="entry name" value="X8"/>
    <property type="match status" value="1"/>
</dbReference>
<dbReference type="PANTHER" id="PTHR31044">
    <property type="entry name" value="BETA-1,3 GLUCANASE"/>
    <property type="match status" value="1"/>
</dbReference>
<sequence>MNNRLSWLLLFLLTVAFSDPPHSTPQGVHAQVSTKEEAAGVINPLATTTTITPSPPEGNTTFLGGTTWCVARPMASQIDLQIALNWACGPGQADCGPIQPGGVCFQPDNLVNHASYAFNSYYQQNGNNDIACYFGGTAVLTKRNPSYGKCQYDVSENLTSSASIRANVYRQITRAVLVMFFAMCCLFAW</sequence>
<accession>A0A7C8Z255</accession>
<keyword evidence="7" id="KW-0325">Glycoprotein</keyword>
<dbReference type="GO" id="GO:0098552">
    <property type="term" value="C:side of membrane"/>
    <property type="evidence" value="ECO:0007669"/>
    <property type="project" value="UniProtKB-KW"/>
</dbReference>
<keyword evidence="11" id="KW-0378">Hydrolase</keyword>
<evidence type="ECO:0000256" key="3">
    <source>
        <dbReference type="ARBA" id="ARBA00022622"/>
    </source>
</evidence>
<feature type="chain" id="PRO_5028438193" evidence="9">
    <location>
        <begin position="19"/>
        <end position="189"/>
    </location>
</feature>
<name>A0A7C8Z255_OPUST</name>
<evidence type="ECO:0000259" key="10">
    <source>
        <dbReference type="SMART" id="SM00768"/>
    </source>
</evidence>
<dbReference type="AlphaFoldDB" id="A0A7C8Z255"/>
<protein>
    <submittedName>
        <fullName evidence="11">Glucan endo-1,3-beta-D-glucosidase</fullName>
        <ecNumber evidence="11">3.2.1.39</ecNumber>
    </submittedName>
</protein>
<dbReference type="InterPro" id="IPR044788">
    <property type="entry name" value="X8_dom_prot"/>
</dbReference>
<dbReference type="SMART" id="SM00768">
    <property type="entry name" value="X8"/>
    <property type="match status" value="1"/>
</dbReference>
<dbReference type="InterPro" id="IPR012946">
    <property type="entry name" value="X8"/>
</dbReference>
<evidence type="ECO:0000256" key="1">
    <source>
        <dbReference type="ARBA" id="ARBA00004609"/>
    </source>
</evidence>
<evidence type="ECO:0000256" key="6">
    <source>
        <dbReference type="ARBA" id="ARBA00023157"/>
    </source>
</evidence>
<evidence type="ECO:0000256" key="7">
    <source>
        <dbReference type="ARBA" id="ARBA00023180"/>
    </source>
</evidence>
<evidence type="ECO:0000256" key="5">
    <source>
        <dbReference type="ARBA" id="ARBA00023136"/>
    </source>
</evidence>
<evidence type="ECO:0000256" key="2">
    <source>
        <dbReference type="ARBA" id="ARBA00022475"/>
    </source>
</evidence>
<reference evidence="11" key="2">
    <citation type="submission" date="2020-07" db="EMBL/GenBank/DDBJ databases">
        <authorList>
            <person name="Vera ALvarez R."/>
            <person name="Arias-Moreno D.M."/>
            <person name="Jimenez-Jacinto V."/>
            <person name="Jimenez-Bremont J.F."/>
            <person name="Swaminathan K."/>
            <person name="Moose S.P."/>
            <person name="Guerrero-Gonzalez M.L."/>
            <person name="Marino-Ramirez L."/>
            <person name="Landsman D."/>
            <person name="Rodriguez-Kessler M."/>
            <person name="Delgado-Sanchez P."/>
        </authorList>
    </citation>
    <scope>NUCLEOTIDE SEQUENCE</scope>
    <source>
        <tissue evidence="11">Cladode</tissue>
    </source>
</reference>
<feature type="signal peptide" evidence="9">
    <location>
        <begin position="1"/>
        <end position="18"/>
    </location>
</feature>
<dbReference type="GO" id="GO:0005886">
    <property type="term" value="C:plasma membrane"/>
    <property type="evidence" value="ECO:0007669"/>
    <property type="project" value="UniProtKB-SubCell"/>
</dbReference>
<evidence type="ECO:0000256" key="8">
    <source>
        <dbReference type="ARBA" id="ARBA00023288"/>
    </source>
</evidence>
<feature type="domain" description="X8" evidence="10">
    <location>
        <begin position="67"/>
        <end position="152"/>
    </location>
</feature>
<keyword evidence="2" id="KW-1003">Cell membrane</keyword>
<keyword evidence="3" id="KW-0336">GPI-anchor</keyword>
<organism evidence="11">
    <name type="scientific">Opuntia streptacantha</name>
    <name type="common">Prickly pear cactus</name>
    <name type="synonym">Opuntia cardona</name>
    <dbReference type="NCBI Taxonomy" id="393608"/>
    <lineage>
        <taxon>Eukaryota</taxon>
        <taxon>Viridiplantae</taxon>
        <taxon>Streptophyta</taxon>
        <taxon>Embryophyta</taxon>
        <taxon>Tracheophyta</taxon>
        <taxon>Spermatophyta</taxon>
        <taxon>Magnoliopsida</taxon>
        <taxon>eudicotyledons</taxon>
        <taxon>Gunneridae</taxon>
        <taxon>Pentapetalae</taxon>
        <taxon>Caryophyllales</taxon>
        <taxon>Cactineae</taxon>
        <taxon>Cactaceae</taxon>
        <taxon>Opuntioideae</taxon>
        <taxon>Opuntia</taxon>
    </lineage>
</organism>
<dbReference type="PANTHER" id="PTHR31044:SF36">
    <property type="entry name" value="CARBOHYDRATE-BINDING X8 DOMAIN SUPERFAMILY PROTEIN"/>
    <property type="match status" value="1"/>
</dbReference>
<comment type="subcellular location">
    <subcellularLocation>
        <location evidence="1">Cell membrane</location>
        <topology evidence="1">Lipid-anchor</topology>
        <topology evidence="1">GPI-anchor</topology>
    </subcellularLocation>
</comment>
<evidence type="ECO:0000313" key="11">
    <source>
        <dbReference type="EMBL" id="MBA4631733.1"/>
    </source>
</evidence>
<dbReference type="EMBL" id="GISG01079033">
    <property type="protein sequence ID" value="MBA4631733.1"/>
    <property type="molecule type" value="Transcribed_RNA"/>
</dbReference>
<reference evidence="11" key="1">
    <citation type="journal article" date="2013" name="J. Plant Res.">
        <title>Effect of fungi and light on seed germination of three Opuntia species from semiarid lands of central Mexico.</title>
        <authorList>
            <person name="Delgado-Sanchez P."/>
            <person name="Jimenez-Bremont J.F."/>
            <person name="Guerrero-Gonzalez Mde L."/>
            <person name="Flores J."/>
        </authorList>
    </citation>
    <scope>NUCLEOTIDE SEQUENCE</scope>
    <source>
        <tissue evidence="11">Cladode</tissue>
    </source>
</reference>
<keyword evidence="6" id="KW-1015">Disulfide bond</keyword>
<keyword evidence="4 9" id="KW-0732">Signal</keyword>
<dbReference type="FunFam" id="1.20.58.1040:FF:000001">
    <property type="entry name" value="Glucan endo-1,3-beta-glucosidase 4"/>
    <property type="match status" value="1"/>
</dbReference>
<keyword evidence="8" id="KW-0449">Lipoprotein</keyword>
<keyword evidence="11" id="KW-0326">Glycosidase</keyword>
<dbReference type="EC" id="3.2.1.39" evidence="11"/>
<evidence type="ECO:0000256" key="4">
    <source>
        <dbReference type="ARBA" id="ARBA00022729"/>
    </source>
</evidence>
<proteinExistence type="predicted"/>
<dbReference type="GO" id="GO:0042973">
    <property type="term" value="F:glucan endo-1,3-beta-D-glucosidase activity"/>
    <property type="evidence" value="ECO:0007669"/>
    <property type="project" value="UniProtKB-EC"/>
</dbReference>
<evidence type="ECO:0000256" key="9">
    <source>
        <dbReference type="SAM" id="SignalP"/>
    </source>
</evidence>